<reference evidence="2" key="2">
    <citation type="submission" date="2021-04" db="EMBL/GenBank/DDBJ databases">
        <authorList>
            <person name="Gilroy R."/>
        </authorList>
    </citation>
    <scope>NUCLEOTIDE SEQUENCE</scope>
    <source>
        <strain evidence="2">CHK156-179</strain>
    </source>
</reference>
<organism evidence="2 3">
    <name type="scientific">Candidatus Gallimonas gallistercoris</name>
    <dbReference type="NCBI Taxonomy" id="2838602"/>
    <lineage>
        <taxon>Bacteria</taxon>
        <taxon>Bacillati</taxon>
        <taxon>Bacillota</taxon>
        <taxon>Clostridia</taxon>
        <taxon>Candidatus Gallimonas</taxon>
    </lineage>
</organism>
<keyword evidence="1" id="KW-0175">Coiled coil</keyword>
<gene>
    <name evidence="2" type="ORF">H9797_00615</name>
</gene>
<feature type="coiled-coil region" evidence="1">
    <location>
        <begin position="9"/>
        <end position="49"/>
    </location>
</feature>
<accession>A0A9D2H0Y2</accession>
<reference evidence="2" key="1">
    <citation type="journal article" date="2021" name="PeerJ">
        <title>Extensive microbial diversity within the chicken gut microbiome revealed by metagenomics and culture.</title>
        <authorList>
            <person name="Gilroy R."/>
            <person name="Ravi A."/>
            <person name="Getino M."/>
            <person name="Pursley I."/>
            <person name="Horton D.L."/>
            <person name="Alikhan N.F."/>
            <person name="Baker D."/>
            <person name="Gharbi K."/>
            <person name="Hall N."/>
            <person name="Watson M."/>
            <person name="Adriaenssens E.M."/>
            <person name="Foster-Nyarko E."/>
            <person name="Jarju S."/>
            <person name="Secka A."/>
            <person name="Antonio M."/>
            <person name="Oren A."/>
            <person name="Chaudhuri R.R."/>
            <person name="La Ragione R."/>
            <person name="Hildebrand F."/>
            <person name="Pallen M.J."/>
        </authorList>
    </citation>
    <scope>NUCLEOTIDE SEQUENCE</scope>
    <source>
        <strain evidence="2">CHK156-179</strain>
    </source>
</reference>
<protein>
    <submittedName>
        <fullName evidence="2">Uncharacterized protein</fullName>
    </submittedName>
</protein>
<name>A0A9D2H0Y2_9FIRM</name>
<sequence length="186" mass="20619">MTVKEVLALAVEHLARADLQKQLEELSDNAAMKGELASLLRAYNLVENELAVDVLPLKAEETLSAEDHLIPWSAFSYAPAGVRAVFVSGYETCFEPQKEGLFLPRLKAGKAVVRYCYSPAPKAIGDEGEFGGRVTARLLSFGVAREFCLSRGMFEEAKLWDGRYQDAVRAAALPRRALAMRARRWV</sequence>
<proteinExistence type="predicted"/>
<dbReference type="AlphaFoldDB" id="A0A9D2H0Y2"/>
<evidence type="ECO:0000313" key="2">
    <source>
        <dbReference type="EMBL" id="HJA01869.1"/>
    </source>
</evidence>
<comment type="caution">
    <text evidence="2">The sequence shown here is derived from an EMBL/GenBank/DDBJ whole genome shotgun (WGS) entry which is preliminary data.</text>
</comment>
<dbReference type="EMBL" id="DXAJ01000014">
    <property type="protein sequence ID" value="HJA01869.1"/>
    <property type="molecule type" value="Genomic_DNA"/>
</dbReference>
<evidence type="ECO:0000256" key="1">
    <source>
        <dbReference type="SAM" id="Coils"/>
    </source>
</evidence>
<evidence type="ECO:0000313" key="3">
    <source>
        <dbReference type="Proteomes" id="UP000824221"/>
    </source>
</evidence>
<dbReference type="Proteomes" id="UP000824221">
    <property type="component" value="Unassembled WGS sequence"/>
</dbReference>